<feature type="domain" description="DUF1659" evidence="1">
    <location>
        <begin position="10"/>
        <end position="72"/>
    </location>
</feature>
<protein>
    <recommendedName>
        <fullName evidence="1">DUF1659 domain-containing protein</fullName>
    </recommendedName>
</protein>
<dbReference type="AlphaFoldDB" id="B2A1R0"/>
<evidence type="ECO:0000259" key="1">
    <source>
        <dbReference type="Pfam" id="PF07872"/>
    </source>
</evidence>
<evidence type="ECO:0000313" key="2">
    <source>
        <dbReference type="EMBL" id="ACB86107.1"/>
    </source>
</evidence>
<name>B2A1R0_NATTJ</name>
<accession>B2A1R0</accession>
<organism evidence="2 3">
    <name type="scientific">Natranaerobius thermophilus (strain ATCC BAA-1301 / DSM 18059 / JW/NM-WN-LF)</name>
    <dbReference type="NCBI Taxonomy" id="457570"/>
    <lineage>
        <taxon>Bacteria</taxon>
        <taxon>Bacillati</taxon>
        <taxon>Bacillota</taxon>
        <taxon>Clostridia</taxon>
        <taxon>Natranaerobiales</taxon>
        <taxon>Natranaerobiaceae</taxon>
        <taxon>Natranaerobius</taxon>
    </lineage>
</organism>
<evidence type="ECO:0000313" key="3">
    <source>
        <dbReference type="Proteomes" id="UP000001683"/>
    </source>
</evidence>
<dbReference type="InterPro" id="IPR012454">
    <property type="entry name" value="DUF1659"/>
</dbReference>
<sequence>MPVLGLKGPTRVQFRLVIGNDDEGKPVFRTRSFGRITPNATDEEIYDIGEKMMSLQKHQVFNVNRIDHKELVKED</sequence>
<gene>
    <name evidence="2" type="ordered locus">Nther_2548</name>
</gene>
<dbReference type="InParanoid" id="B2A1R0"/>
<dbReference type="STRING" id="457570.Nther_2548"/>
<dbReference type="Pfam" id="PF07872">
    <property type="entry name" value="DUF1659"/>
    <property type="match status" value="1"/>
</dbReference>
<dbReference type="KEGG" id="nth:Nther_2548"/>
<reference evidence="2 3" key="2">
    <citation type="journal article" date="2011" name="J. Bacteriol.">
        <title>Complete genome sequence of the anaerobic, halophilic alkalithermophile Natranaerobius thermophilus JW/NM-WN-LF.</title>
        <authorList>
            <person name="Zhao B."/>
            <person name="Mesbah N.M."/>
            <person name="Dalin E."/>
            <person name="Goodwin L."/>
            <person name="Nolan M."/>
            <person name="Pitluck S."/>
            <person name="Chertkov O."/>
            <person name="Brettin T.S."/>
            <person name="Han J."/>
            <person name="Larimer F.W."/>
            <person name="Land M.L."/>
            <person name="Hauser L."/>
            <person name="Kyrpides N."/>
            <person name="Wiegel J."/>
        </authorList>
    </citation>
    <scope>NUCLEOTIDE SEQUENCE [LARGE SCALE GENOMIC DNA]</scope>
    <source>
        <strain evidence="3">ATCC BAA-1301 / DSM 18059 / JW/NM-WN-LF</strain>
    </source>
</reference>
<dbReference type="RefSeq" id="WP_012448950.1">
    <property type="nucleotide sequence ID" value="NC_010718.1"/>
</dbReference>
<keyword evidence="3" id="KW-1185">Reference proteome</keyword>
<dbReference type="EMBL" id="CP001034">
    <property type="protein sequence ID" value="ACB86107.1"/>
    <property type="molecule type" value="Genomic_DNA"/>
</dbReference>
<dbReference type="HOGENOM" id="CLU_196603_1_1_9"/>
<proteinExistence type="predicted"/>
<dbReference type="Proteomes" id="UP000001683">
    <property type="component" value="Chromosome"/>
</dbReference>
<reference evidence="2 3" key="1">
    <citation type="submission" date="2008-04" db="EMBL/GenBank/DDBJ databases">
        <title>Complete sequence of chromosome of Natranaerobius thermophilus JW/NM-WN-LF.</title>
        <authorList>
            <consortium name="US DOE Joint Genome Institute"/>
            <person name="Copeland A."/>
            <person name="Lucas S."/>
            <person name="Lapidus A."/>
            <person name="Glavina del Rio T."/>
            <person name="Dalin E."/>
            <person name="Tice H."/>
            <person name="Bruce D."/>
            <person name="Goodwin L."/>
            <person name="Pitluck S."/>
            <person name="Chertkov O."/>
            <person name="Brettin T."/>
            <person name="Detter J.C."/>
            <person name="Han C."/>
            <person name="Kuske C.R."/>
            <person name="Schmutz J."/>
            <person name="Larimer F."/>
            <person name="Land M."/>
            <person name="Hauser L."/>
            <person name="Kyrpides N."/>
            <person name="Lykidis A."/>
            <person name="Mesbah N.M."/>
            <person name="Wiegel J."/>
        </authorList>
    </citation>
    <scope>NUCLEOTIDE SEQUENCE [LARGE SCALE GENOMIC DNA]</scope>
    <source>
        <strain evidence="3">ATCC BAA-1301 / DSM 18059 / JW/NM-WN-LF</strain>
    </source>
</reference>